<dbReference type="InterPro" id="IPR043504">
    <property type="entry name" value="Peptidase_S1_PA_chymotrypsin"/>
</dbReference>
<accession>A0A7K8XNM6</accession>
<dbReference type="InterPro" id="IPR001254">
    <property type="entry name" value="Trypsin_dom"/>
</dbReference>
<dbReference type="GO" id="GO:0006508">
    <property type="term" value="P:proteolysis"/>
    <property type="evidence" value="ECO:0007669"/>
    <property type="project" value="InterPro"/>
</dbReference>
<evidence type="ECO:0000259" key="3">
    <source>
        <dbReference type="Pfam" id="PF00089"/>
    </source>
</evidence>
<name>A0A7K8XNM6_9PICI</name>
<dbReference type="OrthoDB" id="93664at2759"/>
<dbReference type="InterPro" id="IPR009003">
    <property type="entry name" value="Peptidase_S1_PA"/>
</dbReference>
<comment type="caution">
    <text evidence="4">The sequence shown here is derived from an EMBL/GenBank/DDBJ whole genome shotgun (WGS) entry which is preliminary data.</text>
</comment>
<keyword evidence="5" id="KW-1185">Reference proteome</keyword>
<dbReference type="PANTHER" id="PTHR24253:SF153">
    <property type="entry name" value="SERINE PROTEASE HEPSIN"/>
    <property type="match status" value="1"/>
</dbReference>
<evidence type="ECO:0000313" key="5">
    <source>
        <dbReference type="Proteomes" id="UP000583613"/>
    </source>
</evidence>
<evidence type="ECO:0000256" key="2">
    <source>
        <dbReference type="SAM" id="MobiDB-lite"/>
    </source>
</evidence>
<dbReference type="AlphaFoldDB" id="A0A7K8XNM6"/>
<dbReference type="Gene3D" id="2.40.10.10">
    <property type="entry name" value="Trypsin-like serine proteases"/>
    <property type="match status" value="1"/>
</dbReference>
<feature type="non-terminal residue" evidence="4">
    <location>
        <position position="1"/>
    </location>
</feature>
<dbReference type="PANTHER" id="PTHR24253">
    <property type="entry name" value="TRANSMEMBRANE PROTEASE SERINE"/>
    <property type="match status" value="1"/>
</dbReference>
<dbReference type="Pfam" id="PF00089">
    <property type="entry name" value="Trypsin"/>
    <property type="match status" value="1"/>
</dbReference>
<dbReference type="SUPFAM" id="SSF50494">
    <property type="entry name" value="Trypsin-like serine proteases"/>
    <property type="match status" value="1"/>
</dbReference>
<protein>
    <submittedName>
        <fullName evidence="4">PRSS8 protein</fullName>
    </submittedName>
</protein>
<reference evidence="4 5" key="1">
    <citation type="submission" date="2019-09" db="EMBL/GenBank/DDBJ databases">
        <title>Bird 10,000 Genomes (B10K) Project - Family phase.</title>
        <authorList>
            <person name="Zhang G."/>
        </authorList>
    </citation>
    <scope>NUCLEOTIDE SEQUENCE [LARGE SCALE GENOMIC DNA]</scope>
    <source>
        <strain evidence="4">B10K-DU-001-04</strain>
        <tissue evidence="4">Muscle</tissue>
    </source>
</reference>
<keyword evidence="1" id="KW-1015">Disulfide bond</keyword>
<dbReference type="Proteomes" id="UP000583613">
    <property type="component" value="Unassembled WGS sequence"/>
</dbReference>
<proteinExistence type="predicted"/>
<organism evidence="4 5">
    <name type="scientific">Eubucco bourcierii</name>
    <name type="common">red-headed barbet</name>
    <dbReference type="NCBI Taxonomy" id="91767"/>
    <lineage>
        <taxon>Eukaryota</taxon>
        <taxon>Metazoa</taxon>
        <taxon>Chordata</taxon>
        <taxon>Craniata</taxon>
        <taxon>Vertebrata</taxon>
        <taxon>Euteleostomi</taxon>
        <taxon>Archelosauria</taxon>
        <taxon>Archosauria</taxon>
        <taxon>Dinosauria</taxon>
        <taxon>Saurischia</taxon>
        <taxon>Theropoda</taxon>
        <taxon>Coelurosauria</taxon>
        <taxon>Aves</taxon>
        <taxon>Neognathae</taxon>
        <taxon>Neoaves</taxon>
        <taxon>Telluraves</taxon>
        <taxon>Coraciimorphae</taxon>
        <taxon>Piciformes</taxon>
        <taxon>Ramphastidae</taxon>
        <taxon>Eubucco</taxon>
    </lineage>
</organism>
<sequence>VAVPLSRLLPYPSYAGEATSGDIALAQLAWPVTFSAAILPVCLPSPNLNFPPGTRCVATGWGDIREGGEEEEEEGVGERGGGGSGG</sequence>
<feature type="non-terminal residue" evidence="4">
    <location>
        <position position="86"/>
    </location>
</feature>
<feature type="domain" description="Peptidase S1" evidence="3">
    <location>
        <begin position="5"/>
        <end position="68"/>
    </location>
</feature>
<gene>
    <name evidence="4" type="primary">Prss8</name>
    <name evidence="4" type="ORF">EUBBOU_R15174</name>
</gene>
<feature type="region of interest" description="Disordered" evidence="2">
    <location>
        <begin position="61"/>
        <end position="86"/>
    </location>
</feature>
<evidence type="ECO:0000313" key="4">
    <source>
        <dbReference type="EMBL" id="NXF92943.1"/>
    </source>
</evidence>
<dbReference type="EMBL" id="VWZE01015555">
    <property type="protein sequence ID" value="NXF92943.1"/>
    <property type="molecule type" value="Genomic_DNA"/>
</dbReference>
<dbReference type="GO" id="GO:0004252">
    <property type="term" value="F:serine-type endopeptidase activity"/>
    <property type="evidence" value="ECO:0007669"/>
    <property type="project" value="InterPro"/>
</dbReference>
<evidence type="ECO:0000256" key="1">
    <source>
        <dbReference type="ARBA" id="ARBA00023157"/>
    </source>
</evidence>